<protein>
    <submittedName>
        <fullName evidence="2">Uncharacterized protein</fullName>
    </submittedName>
</protein>
<keyword evidence="1" id="KW-0175">Coiled coil</keyword>
<organism evidence="2 3">
    <name type="scientific">Psychracetigena formicireducens</name>
    <dbReference type="NCBI Taxonomy" id="2986056"/>
    <lineage>
        <taxon>Bacteria</taxon>
        <taxon>Bacillati</taxon>
        <taxon>Candidatus Lithacetigenota</taxon>
        <taxon>Candidatus Psychracetigena</taxon>
    </lineage>
</organism>
<sequence length="81" mass="9178">MENNGKYKVEIEREGAKIMETNDIAVEIEVLEADVLEEVVKEEADVLEEVVKELKEIKAAIDNLERKFEFVCVLNGLIGGR</sequence>
<dbReference type="EMBL" id="QLTW01000366">
    <property type="protein sequence ID" value="MBT9146187.1"/>
    <property type="molecule type" value="Genomic_DNA"/>
</dbReference>
<proteinExistence type="predicted"/>
<accession>A0A9E2F2U9</accession>
<dbReference type="Proteomes" id="UP000811545">
    <property type="component" value="Unassembled WGS sequence"/>
</dbReference>
<evidence type="ECO:0000313" key="3">
    <source>
        <dbReference type="Proteomes" id="UP000811545"/>
    </source>
</evidence>
<dbReference type="AlphaFoldDB" id="A0A9E2F2U9"/>
<feature type="coiled-coil region" evidence="1">
    <location>
        <begin position="37"/>
        <end position="67"/>
    </location>
</feature>
<evidence type="ECO:0000313" key="2">
    <source>
        <dbReference type="EMBL" id="MBT9146187.1"/>
    </source>
</evidence>
<gene>
    <name evidence="2" type="ORF">DDT42_02069</name>
</gene>
<name>A0A9E2F2U9_PSYF1</name>
<reference evidence="2 3" key="1">
    <citation type="journal article" date="2021" name="bioRxiv">
        <title>Unique metabolic strategies in Hadean analogues reveal hints for primordial physiology.</title>
        <authorList>
            <person name="Nobu M.K."/>
            <person name="Nakai R."/>
            <person name="Tamazawa S."/>
            <person name="Mori H."/>
            <person name="Toyoda A."/>
            <person name="Ijiri A."/>
            <person name="Suzuki S."/>
            <person name="Kurokawa K."/>
            <person name="Kamagata Y."/>
            <person name="Tamaki H."/>
        </authorList>
    </citation>
    <scope>NUCLEOTIDE SEQUENCE [LARGE SCALE GENOMIC DNA]</scope>
    <source>
        <strain evidence="2">BS525</strain>
    </source>
</reference>
<evidence type="ECO:0000256" key="1">
    <source>
        <dbReference type="SAM" id="Coils"/>
    </source>
</evidence>
<comment type="caution">
    <text evidence="2">The sequence shown here is derived from an EMBL/GenBank/DDBJ whole genome shotgun (WGS) entry which is preliminary data.</text>
</comment>